<evidence type="ECO:0000313" key="5">
    <source>
        <dbReference type="Proteomes" id="UP000269374"/>
    </source>
</evidence>
<dbReference type="OrthoDB" id="2356897at2"/>
<dbReference type="PROSITE" id="PS51786">
    <property type="entry name" value="LON_PROTEOLYTIC"/>
    <property type="match status" value="1"/>
</dbReference>
<dbReference type="SUPFAM" id="SSF50156">
    <property type="entry name" value="PDZ domain-like"/>
    <property type="match status" value="1"/>
</dbReference>
<keyword evidence="5" id="KW-1185">Reference proteome</keyword>
<feature type="active site" evidence="1">
    <location>
        <position position="241"/>
    </location>
</feature>
<dbReference type="NCBIfam" id="NF041438">
    <property type="entry name" value="SepM_fam_S16"/>
    <property type="match status" value="1"/>
</dbReference>
<dbReference type="InterPro" id="IPR001478">
    <property type="entry name" value="PDZ"/>
</dbReference>
<comment type="similarity">
    <text evidence="1">Belongs to the peptidase S16 family.</text>
</comment>
<gene>
    <name evidence="4" type="ORF">D7I46_09125</name>
</gene>
<dbReference type="GO" id="GO:0004252">
    <property type="term" value="F:serine-type endopeptidase activity"/>
    <property type="evidence" value="ECO:0007669"/>
    <property type="project" value="UniProtKB-UniRule"/>
</dbReference>
<keyword evidence="1" id="KW-0645">Protease</keyword>
<keyword evidence="1" id="KW-0720">Serine protease</keyword>
<dbReference type="GO" id="GO:0004176">
    <property type="term" value="F:ATP-dependent peptidase activity"/>
    <property type="evidence" value="ECO:0007669"/>
    <property type="project" value="UniProtKB-UniRule"/>
</dbReference>
<dbReference type="Proteomes" id="UP000269374">
    <property type="component" value="Chromosome"/>
</dbReference>
<keyword evidence="1" id="KW-0378">Hydrolase</keyword>
<dbReference type="SUPFAM" id="SSF54211">
    <property type="entry name" value="Ribosomal protein S5 domain 2-like"/>
    <property type="match status" value="1"/>
</dbReference>
<accession>A0A387BBK0</accession>
<dbReference type="GO" id="GO:0030163">
    <property type="term" value="P:protein catabolic process"/>
    <property type="evidence" value="ECO:0007669"/>
    <property type="project" value="InterPro"/>
</dbReference>
<dbReference type="PANTHER" id="PTHR10046">
    <property type="entry name" value="ATP DEPENDENT LON PROTEASE FAMILY MEMBER"/>
    <property type="match status" value="1"/>
</dbReference>
<dbReference type="KEGG" id="lact:D7I46_09125"/>
<dbReference type="Pfam" id="PF05362">
    <property type="entry name" value="Lon_C"/>
    <property type="match status" value="1"/>
</dbReference>
<protein>
    <recommendedName>
        <fullName evidence="1">endopeptidase La</fullName>
        <ecNumber evidence="1">3.4.21.53</ecNumber>
    </recommendedName>
</protein>
<keyword evidence="2" id="KW-0472">Membrane</keyword>
<dbReference type="InterPro" id="IPR020568">
    <property type="entry name" value="Ribosomal_Su5_D2-typ_SF"/>
</dbReference>
<keyword evidence="2" id="KW-0812">Transmembrane</keyword>
<proteinExistence type="inferred from homology"/>
<feature type="domain" description="Lon proteolytic" evidence="3">
    <location>
        <begin position="237"/>
        <end position="345"/>
    </location>
</feature>
<name>A0A387BBK0_9LACT</name>
<dbReference type="InterPro" id="IPR036034">
    <property type="entry name" value="PDZ_sf"/>
</dbReference>
<feature type="transmembrane region" description="Helical" evidence="2">
    <location>
        <begin position="12"/>
        <end position="31"/>
    </location>
</feature>
<evidence type="ECO:0000256" key="2">
    <source>
        <dbReference type="SAM" id="Phobius"/>
    </source>
</evidence>
<dbReference type="RefSeq" id="WP_120772619.1">
    <property type="nucleotide sequence ID" value="NZ_CP032627.1"/>
</dbReference>
<feature type="active site" evidence="1">
    <location>
        <position position="286"/>
    </location>
</feature>
<keyword evidence="2" id="KW-1133">Transmembrane helix</keyword>
<dbReference type="GO" id="GO:0005524">
    <property type="term" value="F:ATP binding"/>
    <property type="evidence" value="ECO:0007669"/>
    <property type="project" value="InterPro"/>
</dbReference>
<evidence type="ECO:0000313" key="4">
    <source>
        <dbReference type="EMBL" id="AYG01245.1"/>
    </source>
</evidence>
<reference evidence="4 5" key="1">
    <citation type="submission" date="2018-09" db="EMBL/GenBank/DDBJ databases">
        <title>Genome sequencing of strain 1JSPR-7.</title>
        <authorList>
            <person name="Heo J."/>
            <person name="Kim S.-J."/>
            <person name="Kwon S.-W."/>
        </authorList>
    </citation>
    <scope>NUCLEOTIDE SEQUENCE [LARGE SCALE GENOMIC DNA]</scope>
    <source>
        <strain evidence="4 5">1JSPR-7</strain>
    </source>
</reference>
<dbReference type="GO" id="GO:0006508">
    <property type="term" value="P:proteolysis"/>
    <property type="evidence" value="ECO:0007669"/>
    <property type="project" value="UniProtKB-KW"/>
</dbReference>
<dbReference type="InterPro" id="IPR014721">
    <property type="entry name" value="Ribsml_uS5_D2-typ_fold_subgr"/>
</dbReference>
<dbReference type="InterPro" id="IPR008269">
    <property type="entry name" value="Lon_proteolytic"/>
</dbReference>
<sequence>MKKANNKKQNKIIKWSLAVAVVVIAVIALIYPTSYYLEVPGTTEPLGKMVQVEGKKDEHKGDFFLTTVQIAQANVAMMIYSHFNSFATIYSEQQMTGGLNNEQFNLVNQFYMQTAQNTAVYQAFKLANKPYELKYDGVYVLQIAKNSTFKNKLQLADTITAVNGQHFKSSTEMIDYVSKQKVGDSVTIEYTRIDGSKHKSTGKYIKLENGKTGIGISLTDHTEVVTNPKVTINAGRIGGPSAGMMFTLEIYSQLTGKNLRQGQEIAGTGTIEHDGSIGQIGGVDKKVATASKEGADLFIVPDSGTKKNSSNNYLAAKAAAKKLNTKMKIIPVKTIHDALAYLETGKIND</sequence>
<dbReference type="Gene3D" id="3.30.230.10">
    <property type="match status" value="1"/>
</dbReference>
<dbReference type="Pfam" id="PF13180">
    <property type="entry name" value="PDZ_2"/>
    <property type="match status" value="1"/>
</dbReference>
<dbReference type="EC" id="3.4.21.53" evidence="1"/>
<dbReference type="AlphaFoldDB" id="A0A387BBK0"/>
<dbReference type="EMBL" id="CP032627">
    <property type="protein sequence ID" value="AYG01245.1"/>
    <property type="molecule type" value="Genomic_DNA"/>
</dbReference>
<evidence type="ECO:0000256" key="1">
    <source>
        <dbReference type="PROSITE-ProRule" id="PRU01122"/>
    </source>
</evidence>
<organism evidence="4 5">
    <name type="scientific">Lactococcus allomyrinae</name>
    <dbReference type="NCBI Taxonomy" id="2419773"/>
    <lineage>
        <taxon>Bacteria</taxon>
        <taxon>Bacillati</taxon>
        <taxon>Bacillota</taxon>
        <taxon>Bacilli</taxon>
        <taxon>Lactobacillales</taxon>
        <taxon>Streptococcaceae</taxon>
        <taxon>Lactococcus</taxon>
    </lineage>
</organism>
<dbReference type="InterPro" id="IPR027065">
    <property type="entry name" value="Lon_Prtase"/>
</dbReference>
<comment type="catalytic activity">
    <reaction evidence="1">
        <text>Hydrolysis of proteins in presence of ATP.</text>
        <dbReference type="EC" id="3.4.21.53"/>
    </reaction>
</comment>
<evidence type="ECO:0000259" key="3">
    <source>
        <dbReference type="PROSITE" id="PS51786"/>
    </source>
</evidence>